<proteinExistence type="predicted"/>
<accession>A0A0F9S717</accession>
<dbReference type="EMBL" id="LAZR01000547">
    <property type="protein sequence ID" value="KKN64670.1"/>
    <property type="molecule type" value="Genomic_DNA"/>
</dbReference>
<protein>
    <submittedName>
        <fullName evidence="1">Uncharacterized protein</fullName>
    </submittedName>
</protein>
<comment type="caution">
    <text evidence="1">The sequence shown here is derived from an EMBL/GenBank/DDBJ whole genome shotgun (WGS) entry which is preliminary data.</text>
</comment>
<name>A0A0F9S717_9ZZZZ</name>
<reference evidence="1" key="1">
    <citation type="journal article" date="2015" name="Nature">
        <title>Complex archaea that bridge the gap between prokaryotes and eukaryotes.</title>
        <authorList>
            <person name="Spang A."/>
            <person name="Saw J.H."/>
            <person name="Jorgensen S.L."/>
            <person name="Zaremba-Niedzwiedzka K."/>
            <person name="Martijn J."/>
            <person name="Lind A.E."/>
            <person name="van Eijk R."/>
            <person name="Schleper C."/>
            <person name="Guy L."/>
            <person name="Ettema T.J."/>
        </authorList>
    </citation>
    <scope>NUCLEOTIDE SEQUENCE</scope>
</reference>
<gene>
    <name evidence="1" type="ORF">LCGC14_0489390</name>
</gene>
<evidence type="ECO:0000313" key="1">
    <source>
        <dbReference type="EMBL" id="KKN64670.1"/>
    </source>
</evidence>
<sequence length="74" mass="8631">MSIKYYIYTIEEVEGSLMRVDLEASPIILERWDGKKWVFDPETIAVTGLASDADNYKEITKQEAEKYKKKGRLK</sequence>
<dbReference type="AlphaFoldDB" id="A0A0F9S717"/>
<organism evidence="1">
    <name type="scientific">marine sediment metagenome</name>
    <dbReference type="NCBI Taxonomy" id="412755"/>
    <lineage>
        <taxon>unclassified sequences</taxon>
        <taxon>metagenomes</taxon>
        <taxon>ecological metagenomes</taxon>
    </lineage>
</organism>